<feature type="compositionally biased region" description="Pro residues" evidence="1">
    <location>
        <begin position="200"/>
        <end position="209"/>
    </location>
</feature>
<accession>A0A136PMY6</accession>
<name>A0A136PMY6_9ACTN</name>
<reference evidence="2 3" key="1">
    <citation type="submission" date="2016-01" db="EMBL/GenBank/DDBJ databases">
        <title>Whole genome sequence and analysis of Micromonospora rosaria DSM 803, which can produce antibacterial substance rosamicin.</title>
        <authorList>
            <person name="Yang H."/>
            <person name="He X."/>
            <person name="Zhu D."/>
        </authorList>
    </citation>
    <scope>NUCLEOTIDE SEQUENCE [LARGE SCALE GENOMIC DNA]</scope>
    <source>
        <strain evidence="2 3">DSM 803</strain>
    </source>
</reference>
<dbReference type="AlphaFoldDB" id="A0A136PMY6"/>
<sequence>MPDSEPSPADAVLERLDDEITFLVDNLRDVSDSLADLAFSLDTHLTEHGHEQVRAVVDRVRATLNTQVTNDLTALVGLGAIRHGPPADPACTGTVTADLPALVMGDPPPPGTDPAGRDSILADLLADAADHLRRLVAFVGEYFDLARVAAEHGNAERAMSAYRLARRAARQAPEAYQIWVTCLVEAARGRPDCPIETTWPPVPLDPSPPAIRQALPPLDATSPEAN</sequence>
<comment type="caution">
    <text evidence="2">The sequence shown here is derived from an EMBL/GenBank/DDBJ whole genome shotgun (WGS) entry which is preliminary data.</text>
</comment>
<proteinExistence type="predicted"/>
<dbReference type="OrthoDB" id="3389675at2"/>
<dbReference type="RefSeq" id="WP_067369927.1">
    <property type="nucleotide sequence ID" value="NZ_JBIUBN010000006.1"/>
</dbReference>
<evidence type="ECO:0000256" key="1">
    <source>
        <dbReference type="SAM" id="MobiDB-lite"/>
    </source>
</evidence>
<protein>
    <submittedName>
        <fullName evidence="2">Uncharacterized protein</fullName>
    </submittedName>
</protein>
<dbReference type="EMBL" id="LRQV01000097">
    <property type="protein sequence ID" value="KXK59783.1"/>
    <property type="molecule type" value="Genomic_DNA"/>
</dbReference>
<gene>
    <name evidence="2" type="ORF">AWW66_22425</name>
</gene>
<organism evidence="2 3">
    <name type="scientific">Micromonospora rosaria</name>
    <dbReference type="NCBI Taxonomy" id="47874"/>
    <lineage>
        <taxon>Bacteria</taxon>
        <taxon>Bacillati</taxon>
        <taxon>Actinomycetota</taxon>
        <taxon>Actinomycetes</taxon>
        <taxon>Micromonosporales</taxon>
        <taxon>Micromonosporaceae</taxon>
        <taxon>Micromonospora</taxon>
    </lineage>
</organism>
<keyword evidence="3" id="KW-1185">Reference proteome</keyword>
<dbReference type="Proteomes" id="UP000070620">
    <property type="component" value="Unassembled WGS sequence"/>
</dbReference>
<feature type="region of interest" description="Disordered" evidence="1">
    <location>
        <begin position="197"/>
        <end position="226"/>
    </location>
</feature>
<evidence type="ECO:0000313" key="3">
    <source>
        <dbReference type="Proteomes" id="UP000070620"/>
    </source>
</evidence>
<evidence type="ECO:0000313" key="2">
    <source>
        <dbReference type="EMBL" id="KXK59783.1"/>
    </source>
</evidence>